<evidence type="ECO:0000256" key="2">
    <source>
        <dbReference type="SAM" id="SignalP"/>
    </source>
</evidence>
<feature type="compositionally biased region" description="Basic and acidic residues" evidence="1">
    <location>
        <begin position="248"/>
        <end position="257"/>
    </location>
</feature>
<feature type="region of interest" description="Disordered" evidence="1">
    <location>
        <begin position="117"/>
        <end position="160"/>
    </location>
</feature>
<feature type="chain" id="PRO_5026847862" description="Lipoprotein" evidence="2">
    <location>
        <begin position="18"/>
        <end position="257"/>
    </location>
</feature>
<dbReference type="Proteomes" id="UP000440224">
    <property type="component" value="Unassembled WGS sequence"/>
</dbReference>
<dbReference type="RefSeq" id="WP_153825297.1">
    <property type="nucleotide sequence ID" value="NZ_WJIE01000036.1"/>
</dbReference>
<dbReference type="PROSITE" id="PS51257">
    <property type="entry name" value="PROKAR_LIPOPROTEIN"/>
    <property type="match status" value="1"/>
</dbReference>
<accession>A0A6N7Q2G3</accession>
<gene>
    <name evidence="3" type="ORF">GF068_42435</name>
</gene>
<evidence type="ECO:0000313" key="3">
    <source>
        <dbReference type="EMBL" id="MRG98528.1"/>
    </source>
</evidence>
<dbReference type="EMBL" id="WJIE01000036">
    <property type="protein sequence ID" value="MRG98528.1"/>
    <property type="molecule type" value="Genomic_DNA"/>
</dbReference>
<feature type="signal peptide" evidence="2">
    <location>
        <begin position="1"/>
        <end position="17"/>
    </location>
</feature>
<comment type="caution">
    <text evidence="3">The sequence shown here is derived from an EMBL/GenBank/DDBJ whole genome shotgun (WGS) entry which is preliminary data.</text>
</comment>
<evidence type="ECO:0008006" key="5">
    <source>
        <dbReference type="Google" id="ProtNLM"/>
    </source>
</evidence>
<reference evidence="3 4" key="1">
    <citation type="submission" date="2019-10" db="EMBL/GenBank/DDBJ databases">
        <title>A soil myxobacterium in the family Polyangiaceae.</title>
        <authorList>
            <person name="Li Y."/>
            <person name="Wang J."/>
        </authorList>
    </citation>
    <scope>NUCLEOTIDE SEQUENCE [LARGE SCALE GENOMIC DNA]</scope>
    <source>
        <strain evidence="3 4">DSM 14734</strain>
    </source>
</reference>
<keyword evidence="2" id="KW-0732">Signal</keyword>
<evidence type="ECO:0000256" key="1">
    <source>
        <dbReference type="SAM" id="MobiDB-lite"/>
    </source>
</evidence>
<protein>
    <recommendedName>
        <fullName evidence="5">Lipoprotein</fullName>
    </recommendedName>
</protein>
<name>A0A6N7Q2G3_9BACT</name>
<dbReference type="AlphaFoldDB" id="A0A6N7Q2G3"/>
<feature type="region of interest" description="Disordered" evidence="1">
    <location>
        <begin position="238"/>
        <end position="257"/>
    </location>
</feature>
<proteinExistence type="predicted"/>
<feature type="compositionally biased region" description="Basic and acidic residues" evidence="1">
    <location>
        <begin position="119"/>
        <end position="151"/>
    </location>
</feature>
<organism evidence="3 4">
    <name type="scientific">Polyangium spumosum</name>
    <dbReference type="NCBI Taxonomy" id="889282"/>
    <lineage>
        <taxon>Bacteria</taxon>
        <taxon>Pseudomonadati</taxon>
        <taxon>Myxococcota</taxon>
        <taxon>Polyangia</taxon>
        <taxon>Polyangiales</taxon>
        <taxon>Polyangiaceae</taxon>
        <taxon>Polyangium</taxon>
    </lineage>
</organism>
<sequence length="257" mass="27380">MNTRAFSLLLALSLTLAACNHVRQTTPLAYAGDGRTTVASLDAAIQKRGYRAICKEREYCKFQPNPEVWVHFKATADRVVMAVDLLDGKKMPADKQKALTDEATTLGQAIWAEASADAGQRERAAAERERVEEEAERREEERRAAEAKARGSESGGGIGGLLGTASDVLGGIKTTESGQSNTTATAQSSASAHCCINRAYYQCPSAAAVNKCAGESAACLTRCMMGGGSGCGERCMKEHPPDPSDCQRQPEKDGQCK</sequence>
<keyword evidence="4" id="KW-1185">Reference proteome</keyword>
<evidence type="ECO:0000313" key="4">
    <source>
        <dbReference type="Proteomes" id="UP000440224"/>
    </source>
</evidence>
<dbReference type="OrthoDB" id="5513180at2"/>